<keyword evidence="1" id="KW-0812">Transmembrane</keyword>
<feature type="transmembrane region" description="Helical" evidence="1">
    <location>
        <begin position="12"/>
        <end position="33"/>
    </location>
</feature>
<keyword evidence="1" id="KW-0472">Membrane</keyword>
<keyword evidence="3" id="KW-1185">Reference proteome</keyword>
<dbReference type="Proteomes" id="UP000197679">
    <property type="component" value="Chromosome"/>
</dbReference>
<dbReference type="GeneID" id="33314543"/>
<evidence type="ECO:0000313" key="2">
    <source>
        <dbReference type="EMBL" id="ASI14273.1"/>
    </source>
</evidence>
<dbReference type="EMBL" id="CP019964">
    <property type="protein sequence ID" value="ASI14273.1"/>
    <property type="molecule type" value="Genomic_DNA"/>
</dbReference>
<name>A0A218NP77_9ARCH</name>
<reference evidence="2 3" key="1">
    <citation type="journal article" date="2017" name="Nat. Commun.">
        <title>'ARMAN' archaea depend on association with euryarchaeal host in culture and in situ.</title>
        <authorList>
            <person name="Golyshina O."/>
            <person name="Toshchakov S."/>
            <person name="Makarova K."/>
            <person name="Gavrilov S."/>
            <person name="Korzhenkov A."/>
            <person name="La Cono V."/>
            <person name="Arcadi E."/>
            <person name="Nechitaylo T."/>
            <person name="Ferrer M."/>
            <person name="Kublanov I."/>
            <person name="Wolf Y."/>
            <person name="Yakimov M."/>
            <person name="Golyshin P."/>
            <person name="Slesarev A."/>
            <person name="Kozyavkin S."/>
        </authorList>
    </citation>
    <scope>NUCLEOTIDE SEQUENCE [LARGE SCALE GENOMIC DNA]</scope>
    <source>
        <strain evidence="2 3">Mia14</strain>
    </source>
</reference>
<accession>A0A218NP77</accession>
<sequence>MDIEKLKTLGKHILVAFCGIVIFTVVSYGLQVVNSYFAGVQNYFNGQSFENTFYTVSVIFIVLMAIDSIFIWLEPFGSDSLIDFIMIPP</sequence>
<proteinExistence type="predicted"/>
<evidence type="ECO:0000256" key="1">
    <source>
        <dbReference type="SAM" id="Phobius"/>
    </source>
</evidence>
<gene>
    <name evidence="2" type="ORF">Mia14_1007</name>
</gene>
<organism evidence="2 3">
    <name type="scientific">Candidatus Mancarchaeum acidiphilum</name>
    <dbReference type="NCBI Taxonomy" id="1920749"/>
    <lineage>
        <taxon>Archaea</taxon>
        <taxon>Candidatus Micrarchaeota</taxon>
        <taxon>Candidatus Mancarchaeum</taxon>
    </lineage>
</organism>
<feature type="transmembrane region" description="Helical" evidence="1">
    <location>
        <begin position="53"/>
        <end position="73"/>
    </location>
</feature>
<protein>
    <submittedName>
        <fullName evidence="2">Membrane protein</fullName>
    </submittedName>
</protein>
<evidence type="ECO:0000313" key="3">
    <source>
        <dbReference type="Proteomes" id="UP000197679"/>
    </source>
</evidence>
<keyword evidence="1" id="KW-1133">Transmembrane helix</keyword>
<dbReference type="RefSeq" id="WP_088820567.1">
    <property type="nucleotide sequence ID" value="NZ_CP019964.1"/>
</dbReference>
<dbReference type="KEGG" id="marh:Mia14_1007"/>
<dbReference type="AlphaFoldDB" id="A0A218NP77"/>